<evidence type="ECO:0000313" key="2">
    <source>
        <dbReference type="EMBL" id="BCJ47461.1"/>
    </source>
</evidence>
<dbReference type="EMBL" id="AP023356">
    <property type="protein sequence ID" value="BCJ47461.1"/>
    <property type="molecule type" value="Genomic_DNA"/>
</dbReference>
<gene>
    <name evidence="2" type="ORF">Aiant_81180</name>
</gene>
<reference evidence="2 3" key="1">
    <citation type="submission" date="2020-08" db="EMBL/GenBank/DDBJ databases">
        <title>Whole genome shotgun sequence of Actinoplanes ianthinogenes NBRC 13996.</title>
        <authorList>
            <person name="Komaki H."/>
            <person name="Tamura T."/>
        </authorList>
    </citation>
    <scope>NUCLEOTIDE SEQUENCE [LARGE SCALE GENOMIC DNA]</scope>
    <source>
        <strain evidence="2 3">NBRC 13996</strain>
    </source>
</reference>
<dbReference type="Pfam" id="PF02698">
    <property type="entry name" value="DUF218"/>
    <property type="match status" value="1"/>
</dbReference>
<keyword evidence="3" id="KW-1185">Reference proteome</keyword>
<dbReference type="InterPro" id="IPR003848">
    <property type="entry name" value="DUF218"/>
</dbReference>
<protein>
    <recommendedName>
        <fullName evidence="1">DUF218 domain-containing protein</fullName>
    </recommendedName>
</protein>
<sequence length="227" mass="23916">MDQQGGRPGPAPARALVVFGRGVVRTGDGFALTPGGAARVRAAIGYVAAHRAVLAGGERIRIVFTGGWPEASAGAAAPPVGAREGDLMLRAACAAGLDEHADLYAETRSRSTLENLLHTVEDGLLSGYAFDAGAPLGLVTHAWHLPRVRFLAGRVLGLTGAALRDVPAYGGEVHDDRGALLVSRLGFFGARTDQLLRRERGMVAVGHLARRVINGRSGYRRRTVEQQ</sequence>
<dbReference type="RefSeq" id="WP_189329873.1">
    <property type="nucleotide sequence ID" value="NZ_AP023356.1"/>
</dbReference>
<name>A0ABN6CQI0_9ACTN</name>
<dbReference type="Proteomes" id="UP000676967">
    <property type="component" value="Chromosome"/>
</dbReference>
<organism evidence="2 3">
    <name type="scientific">Actinoplanes ianthinogenes</name>
    <dbReference type="NCBI Taxonomy" id="122358"/>
    <lineage>
        <taxon>Bacteria</taxon>
        <taxon>Bacillati</taxon>
        <taxon>Actinomycetota</taxon>
        <taxon>Actinomycetes</taxon>
        <taxon>Micromonosporales</taxon>
        <taxon>Micromonosporaceae</taxon>
        <taxon>Actinoplanes</taxon>
    </lineage>
</organism>
<accession>A0ABN6CQI0</accession>
<evidence type="ECO:0000313" key="3">
    <source>
        <dbReference type="Proteomes" id="UP000676967"/>
    </source>
</evidence>
<proteinExistence type="predicted"/>
<feature type="domain" description="DUF218" evidence="1">
    <location>
        <begin position="15"/>
        <end position="157"/>
    </location>
</feature>
<evidence type="ECO:0000259" key="1">
    <source>
        <dbReference type="Pfam" id="PF02698"/>
    </source>
</evidence>